<dbReference type="AlphaFoldDB" id="A0A842YQX1"/>
<protein>
    <submittedName>
        <fullName evidence="2">Uncharacterized protein</fullName>
    </submittedName>
</protein>
<dbReference type="Proteomes" id="UP000646659">
    <property type="component" value="Unassembled WGS sequence"/>
</dbReference>
<sequence length="70" mass="7766">MNSRPVNLLCIDSLRVQGQLQRTLKSYKPLEDDSVKRTGTATENLKAGPDPILDSGKEKPHAVRFYSSGH</sequence>
<feature type="region of interest" description="Disordered" evidence="1">
    <location>
        <begin position="32"/>
        <end position="60"/>
    </location>
</feature>
<name>A0A842YQX1_METTF</name>
<organism evidence="2 3">
    <name type="scientific">Methanothermobacter thermautotrophicus</name>
    <name type="common">Methanobacterium thermoformicicum</name>
    <dbReference type="NCBI Taxonomy" id="145262"/>
    <lineage>
        <taxon>Archaea</taxon>
        <taxon>Methanobacteriati</taxon>
        <taxon>Methanobacteriota</taxon>
        <taxon>Methanomada group</taxon>
        <taxon>Methanobacteria</taxon>
        <taxon>Methanobacteriales</taxon>
        <taxon>Methanobacteriaceae</taxon>
        <taxon>Methanothermobacter</taxon>
    </lineage>
</organism>
<accession>A0A842YQX1</accession>
<comment type="caution">
    <text evidence="2">The sequence shown here is derived from an EMBL/GenBank/DDBJ whole genome shotgun (WGS) entry which is preliminary data.</text>
</comment>
<evidence type="ECO:0000313" key="3">
    <source>
        <dbReference type="Proteomes" id="UP000646659"/>
    </source>
</evidence>
<proteinExistence type="predicted"/>
<gene>
    <name evidence="2" type="ORF">DNK57_08175</name>
</gene>
<evidence type="ECO:0000256" key="1">
    <source>
        <dbReference type="SAM" id="MobiDB-lite"/>
    </source>
</evidence>
<reference evidence="2" key="1">
    <citation type="submission" date="2018-06" db="EMBL/GenBank/DDBJ databases">
        <title>Draft genome sequence of Methanothermobacter thermautotrophicus Strain WHS, a thermophilic, hydrogenotrophic methanogen isolated from Washburn Hot Springs in Yellowstone National Park, USA.</title>
        <authorList>
            <person name="Mckay L.J."/>
            <person name="Klingelsmith K."/>
            <person name="Inskeep W.P."/>
            <person name="Fields M.W."/>
        </authorList>
    </citation>
    <scope>NUCLEOTIDE SEQUENCE</scope>
    <source>
        <strain evidence="2">WHS</strain>
    </source>
</reference>
<dbReference type="EMBL" id="QKOF01000007">
    <property type="protein sequence ID" value="MBE2900761.1"/>
    <property type="molecule type" value="Genomic_DNA"/>
</dbReference>
<evidence type="ECO:0000313" key="2">
    <source>
        <dbReference type="EMBL" id="MBE2900761.1"/>
    </source>
</evidence>